<accession>A0A6C0LL47</accession>
<dbReference type="GO" id="GO:0046782">
    <property type="term" value="P:regulation of viral transcription"/>
    <property type="evidence" value="ECO:0007669"/>
    <property type="project" value="InterPro"/>
</dbReference>
<name>A0A6C0LL47_9ZZZZ</name>
<sequence>MDMLHKKIDYKFQLIMKNIDEKYKSEVQKIFDEYNMIYSSIIINKEDDIELLIEQIVSENILDRLDCYCVHISDAGVVKDYNKSIINLNPGSISTKFCTLCNSEMMITYDGKSYECLECNIYETVDTIKGKNYIFPRSKIGNFNPERHFKTWVDRILAREPEEEIRTSNDPTGEKLIEEIRGHLISKRKSIEHLTIDDIRYVLKETNKTYLNRNTSLIAKKLTGRSPPRLDDVKYIQIYSLFLKVMETRDQISSSTRCNRIYYPFYLFKLLSLLLKTPEERRILNYIHLHKESTLSSNDQEWMEICKILPELQDAYEPTISTNNRYV</sequence>
<protein>
    <submittedName>
        <fullName evidence="1">Uncharacterized protein</fullName>
    </submittedName>
</protein>
<reference evidence="1" key="1">
    <citation type="journal article" date="2020" name="Nature">
        <title>Giant virus diversity and host interactions through global metagenomics.</title>
        <authorList>
            <person name="Schulz F."/>
            <person name="Roux S."/>
            <person name="Paez-Espino D."/>
            <person name="Jungbluth S."/>
            <person name="Walsh D.A."/>
            <person name="Denef V.J."/>
            <person name="McMahon K.D."/>
            <person name="Konstantinidis K.T."/>
            <person name="Eloe-Fadrosh E.A."/>
            <person name="Kyrpides N.C."/>
            <person name="Woyke T."/>
        </authorList>
    </citation>
    <scope>NUCLEOTIDE SEQUENCE</scope>
    <source>
        <strain evidence="1">GVMAG-M-3300027833-19</strain>
    </source>
</reference>
<proteinExistence type="predicted"/>
<dbReference type="Pfam" id="PF04947">
    <property type="entry name" value="Pox_VLTF3"/>
    <property type="match status" value="1"/>
</dbReference>
<dbReference type="InterPro" id="IPR007031">
    <property type="entry name" value="Poxvirus_VLTF3"/>
</dbReference>
<dbReference type="EMBL" id="MN740513">
    <property type="protein sequence ID" value="QHU30705.1"/>
    <property type="molecule type" value="Genomic_DNA"/>
</dbReference>
<evidence type="ECO:0000313" key="1">
    <source>
        <dbReference type="EMBL" id="QHU30705.1"/>
    </source>
</evidence>
<dbReference type="AlphaFoldDB" id="A0A6C0LL47"/>
<organism evidence="1">
    <name type="scientific">viral metagenome</name>
    <dbReference type="NCBI Taxonomy" id="1070528"/>
    <lineage>
        <taxon>unclassified sequences</taxon>
        <taxon>metagenomes</taxon>
        <taxon>organismal metagenomes</taxon>
    </lineage>
</organism>